<name>A0A6P1N9J0_9PROT</name>
<organism evidence="5 6">
    <name type="scientific">Aristophania vespae</name>
    <dbReference type="NCBI Taxonomy" id="2697033"/>
    <lineage>
        <taxon>Bacteria</taxon>
        <taxon>Pseudomonadati</taxon>
        <taxon>Pseudomonadota</taxon>
        <taxon>Alphaproteobacteria</taxon>
        <taxon>Acetobacterales</taxon>
        <taxon>Acetobacteraceae</taxon>
        <taxon>Aristophania</taxon>
    </lineage>
</organism>
<dbReference type="CDD" id="cd00761">
    <property type="entry name" value="Glyco_tranf_GTA_type"/>
    <property type="match status" value="1"/>
</dbReference>
<keyword evidence="6" id="KW-1185">Reference proteome</keyword>
<dbReference type="AlphaFoldDB" id="A0A6P1N9J0"/>
<evidence type="ECO:0000256" key="2">
    <source>
        <dbReference type="ARBA" id="ARBA00022676"/>
    </source>
</evidence>
<dbReference type="InterPro" id="IPR001173">
    <property type="entry name" value="Glyco_trans_2-like"/>
</dbReference>
<keyword evidence="3 5" id="KW-0808">Transferase</keyword>
<evidence type="ECO:0000256" key="3">
    <source>
        <dbReference type="ARBA" id="ARBA00022679"/>
    </source>
</evidence>
<evidence type="ECO:0000313" key="6">
    <source>
        <dbReference type="Proteomes" id="UP000463975"/>
    </source>
</evidence>
<dbReference type="PANTHER" id="PTHR43179">
    <property type="entry name" value="RHAMNOSYLTRANSFERASE WBBL"/>
    <property type="match status" value="1"/>
</dbReference>
<comment type="similarity">
    <text evidence="1">Belongs to the glycosyltransferase 2 family.</text>
</comment>
<protein>
    <submittedName>
        <fullName evidence="5">Glycosyltransferase</fullName>
    </submittedName>
</protein>
<dbReference type="EMBL" id="CP047652">
    <property type="protein sequence ID" value="QHI95076.1"/>
    <property type="molecule type" value="Genomic_DNA"/>
</dbReference>
<dbReference type="RefSeq" id="WP_160618154.1">
    <property type="nucleotide sequence ID" value="NZ_CP047652.1"/>
</dbReference>
<sequence length="204" mass="23606">MAIRLGIGVITYNRKDILRQCVENIRMLTRHPFELIVADDGSQDGTIAYLERFNIPYVTGENRGIAWNRNRALWWLKEEKNCDVILIFEDDCHPCVYGWEEEWIKAVEAYGHINHMPEITLEIDNDVSSGSGTAADPFIAPMHQAFCVGYHARALEYVGYLDVRFLKYGEEHVEHTHRFLRAGYGGLAQYYTPERGQVFYIRGD</sequence>
<feature type="domain" description="Glycosyltransferase 2-like" evidence="4">
    <location>
        <begin position="8"/>
        <end position="93"/>
    </location>
</feature>
<evidence type="ECO:0000313" key="5">
    <source>
        <dbReference type="EMBL" id="QHI95076.1"/>
    </source>
</evidence>
<dbReference type="PANTHER" id="PTHR43179:SF12">
    <property type="entry name" value="GALACTOFURANOSYLTRANSFERASE GLFT2"/>
    <property type="match status" value="1"/>
</dbReference>
<keyword evidence="2" id="KW-0328">Glycosyltransferase</keyword>
<evidence type="ECO:0000259" key="4">
    <source>
        <dbReference type="Pfam" id="PF00535"/>
    </source>
</evidence>
<proteinExistence type="inferred from homology"/>
<dbReference type="Proteomes" id="UP000463975">
    <property type="component" value="Chromosome"/>
</dbReference>
<dbReference type="KEGG" id="bomb:GT348_01060"/>
<dbReference type="Gene3D" id="3.90.550.10">
    <property type="entry name" value="Spore Coat Polysaccharide Biosynthesis Protein SpsA, Chain A"/>
    <property type="match status" value="1"/>
</dbReference>
<evidence type="ECO:0000256" key="1">
    <source>
        <dbReference type="ARBA" id="ARBA00006739"/>
    </source>
</evidence>
<dbReference type="Pfam" id="PF00535">
    <property type="entry name" value="Glycos_transf_2"/>
    <property type="match status" value="1"/>
</dbReference>
<reference evidence="5 6" key="1">
    <citation type="submission" date="2020-01" db="EMBL/GenBank/DDBJ databases">
        <title>Genome sequencing of strain KACC 21507.</title>
        <authorList>
            <person name="Heo J."/>
            <person name="Kim S.-J."/>
            <person name="Kim J.-S."/>
            <person name="Hong S.-B."/>
            <person name="Kwon S.-W."/>
        </authorList>
    </citation>
    <scope>NUCLEOTIDE SEQUENCE [LARGE SCALE GENOMIC DNA]</scope>
    <source>
        <strain evidence="5 6">KACC 21507</strain>
    </source>
</reference>
<gene>
    <name evidence="5" type="ORF">GT348_01060</name>
</gene>
<dbReference type="GO" id="GO:0016757">
    <property type="term" value="F:glycosyltransferase activity"/>
    <property type="evidence" value="ECO:0007669"/>
    <property type="project" value="UniProtKB-KW"/>
</dbReference>
<dbReference type="InterPro" id="IPR029044">
    <property type="entry name" value="Nucleotide-diphossugar_trans"/>
</dbReference>
<accession>A0A6P1N9J0</accession>
<dbReference type="SUPFAM" id="SSF53448">
    <property type="entry name" value="Nucleotide-diphospho-sugar transferases"/>
    <property type="match status" value="1"/>
</dbReference>